<dbReference type="InterPro" id="IPR041561">
    <property type="entry name" value="PglD_N"/>
</dbReference>
<dbReference type="InterPro" id="IPR020019">
    <property type="entry name" value="AcTrfase_PglD-like"/>
</dbReference>
<feature type="domain" description="PglD N-terminal" evidence="3">
    <location>
        <begin position="3"/>
        <end position="81"/>
    </location>
</feature>
<evidence type="ECO:0000313" key="5">
    <source>
        <dbReference type="Proteomes" id="UP000281498"/>
    </source>
</evidence>
<dbReference type="RefSeq" id="WP_110939206.1">
    <property type="nucleotide sequence ID" value="NZ_KZ614148.1"/>
</dbReference>
<dbReference type="Proteomes" id="UP000281498">
    <property type="component" value="Unassembled WGS sequence"/>
</dbReference>
<feature type="active site" description="Proton acceptor" evidence="1">
    <location>
        <position position="136"/>
    </location>
</feature>
<evidence type="ECO:0000256" key="2">
    <source>
        <dbReference type="PIRSR" id="PIRSR620019-2"/>
    </source>
</evidence>
<dbReference type="EMBL" id="PDOE01000007">
    <property type="protein sequence ID" value="RKL66422.1"/>
    <property type="molecule type" value="Genomic_DNA"/>
</dbReference>
<dbReference type="NCBIfam" id="TIGR03570">
    <property type="entry name" value="NeuD_NnaD"/>
    <property type="match status" value="1"/>
</dbReference>
<keyword evidence="4" id="KW-0808">Transferase</keyword>
<dbReference type="Gene3D" id="2.160.10.10">
    <property type="entry name" value="Hexapeptide repeat proteins"/>
    <property type="match status" value="1"/>
</dbReference>
<dbReference type="PANTHER" id="PTHR43300:SF7">
    <property type="entry name" value="UDP-N-ACETYLBACILLOSAMINE N-ACETYLTRANSFERASE"/>
    <property type="match status" value="1"/>
</dbReference>
<dbReference type="CDD" id="cd03360">
    <property type="entry name" value="LbH_AT_putative"/>
    <property type="match status" value="1"/>
</dbReference>
<dbReference type="Gene3D" id="3.40.50.20">
    <property type="match status" value="1"/>
</dbReference>
<feature type="binding site" evidence="2">
    <location>
        <position position="145"/>
    </location>
    <ligand>
        <name>acetyl-CoA</name>
        <dbReference type="ChEBI" id="CHEBI:57288"/>
    </ligand>
</feature>
<protein>
    <submittedName>
        <fullName evidence="4">Acetyltransferase</fullName>
    </submittedName>
</protein>
<dbReference type="InterPro" id="IPR011004">
    <property type="entry name" value="Trimer_LpxA-like_sf"/>
</dbReference>
<sequence length="218" mass="23407">MEVVMIGQGGHSKVLADIARMDDLIKIIGYFDDKFTSMTTEDDVFFGPLSQASKIDQRNSNAKWVVAIGNNYLRKTIVKKLSFPRSKFTCLIHPSAIISPSAEIGYGTVIMPNVVINAGAKIKDHVIINTGAIVEHDTIIEDFVHISPNVTLTGSVIVKEGAHIGANATVIPSKIIGDWTVIGAGSTVIDSIPPFMTAVGVPAQFKTKAGDNVVEYKV</sequence>
<dbReference type="GO" id="GO:0016740">
    <property type="term" value="F:transferase activity"/>
    <property type="evidence" value="ECO:0007669"/>
    <property type="project" value="UniProtKB-KW"/>
</dbReference>
<evidence type="ECO:0000259" key="3">
    <source>
        <dbReference type="Pfam" id="PF17836"/>
    </source>
</evidence>
<feature type="site" description="Increases basicity of active site His" evidence="1">
    <location>
        <position position="137"/>
    </location>
</feature>
<proteinExistence type="predicted"/>
<dbReference type="PANTHER" id="PTHR43300">
    <property type="entry name" value="ACETYLTRANSFERASE"/>
    <property type="match status" value="1"/>
</dbReference>
<dbReference type="InterPro" id="IPR050179">
    <property type="entry name" value="Trans_hexapeptide_repeat"/>
</dbReference>
<name>A0A3A9K7C4_9BACI</name>
<gene>
    <name evidence="4" type="ORF">CR203_16150</name>
</gene>
<dbReference type="OrthoDB" id="9794407at2"/>
<evidence type="ECO:0000256" key="1">
    <source>
        <dbReference type="PIRSR" id="PIRSR620019-1"/>
    </source>
</evidence>
<evidence type="ECO:0000313" key="4">
    <source>
        <dbReference type="EMBL" id="RKL66422.1"/>
    </source>
</evidence>
<organism evidence="4 5">
    <name type="scientific">Salipaludibacillus neizhouensis</name>
    <dbReference type="NCBI Taxonomy" id="885475"/>
    <lineage>
        <taxon>Bacteria</taxon>
        <taxon>Bacillati</taxon>
        <taxon>Bacillota</taxon>
        <taxon>Bacilli</taxon>
        <taxon>Bacillales</taxon>
        <taxon>Bacillaceae</taxon>
    </lineage>
</organism>
<comment type="caution">
    <text evidence="4">The sequence shown here is derived from an EMBL/GenBank/DDBJ whole genome shotgun (WGS) entry which is preliminary data.</text>
</comment>
<dbReference type="AlphaFoldDB" id="A0A3A9K7C4"/>
<dbReference type="SUPFAM" id="SSF51161">
    <property type="entry name" value="Trimeric LpxA-like enzymes"/>
    <property type="match status" value="1"/>
</dbReference>
<reference evidence="4 5" key="1">
    <citation type="submission" date="2017-10" db="EMBL/GenBank/DDBJ databases">
        <title>Bacillus sp. nov., a halophilic bacterium isolated from a Keqin Lake.</title>
        <authorList>
            <person name="Wang H."/>
        </authorList>
    </citation>
    <scope>NUCLEOTIDE SEQUENCE [LARGE SCALE GENOMIC DNA]</scope>
    <source>
        <strain evidence="4 5">KCTC 13187</strain>
    </source>
</reference>
<accession>A0A3A9K7C4</accession>
<dbReference type="Pfam" id="PF17836">
    <property type="entry name" value="PglD_N"/>
    <property type="match status" value="1"/>
</dbReference>
<feature type="binding site" evidence="2">
    <location>
        <position position="69"/>
    </location>
    <ligand>
        <name>substrate</name>
    </ligand>
</feature>
<keyword evidence="5" id="KW-1185">Reference proteome</keyword>